<dbReference type="Pfam" id="PF16267">
    <property type="entry name" value="DUF4920"/>
    <property type="match status" value="1"/>
</dbReference>
<dbReference type="InterPro" id="IPR032577">
    <property type="entry name" value="DUF4920"/>
</dbReference>
<reference evidence="2 3" key="1">
    <citation type="journal article" date="2016" name="Antonie Van Leeuwenhoek">
        <title>Denitratimonas tolerans gen. nov., sp. nov., a denitrifying bacterium isolated from a bioreactor for tannery wastewater treatment.</title>
        <authorList>
            <person name="Han S.I."/>
            <person name="Kim J.O."/>
            <person name="Lee Y.R."/>
            <person name="Ekpeghere K.I."/>
            <person name="Koh S.C."/>
            <person name="Whang K.S."/>
        </authorList>
    </citation>
    <scope>NUCLEOTIDE SEQUENCE [LARGE SCALE GENOMIC DNA]</scope>
    <source>
        <strain evidence="2 3">KACC 17565</strain>
    </source>
</reference>
<feature type="signal peptide" evidence="1">
    <location>
        <begin position="1"/>
        <end position="18"/>
    </location>
</feature>
<proteinExistence type="predicted"/>
<comment type="caution">
    <text evidence="2">The sequence shown here is derived from an EMBL/GenBank/DDBJ whole genome shotgun (WGS) entry which is preliminary data.</text>
</comment>
<protein>
    <submittedName>
        <fullName evidence="2">DUF4920 domain-containing protein</fullName>
    </submittedName>
</protein>
<keyword evidence="3" id="KW-1185">Reference proteome</keyword>
<organism evidence="2 3">
    <name type="scientific">Denitratimonas tolerans</name>
    <dbReference type="NCBI Taxonomy" id="1338420"/>
    <lineage>
        <taxon>Bacteria</taxon>
        <taxon>Pseudomonadati</taxon>
        <taxon>Pseudomonadota</taxon>
        <taxon>Gammaproteobacteria</taxon>
        <taxon>Lysobacterales</taxon>
        <taxon>Lysobacteraceae</taxon>
        <taxon>Denitratimonas</taxon>
    </lineage>
</organism>
<evidence type="ECO:0000256" key="1">
    <source>
        <dbReference type="SAM" id="SignalP"/>
    </source>
</evidence>
<dbReference type="EMBL" id="JBBDHC010000009">
    <property type="protein sequence ID" value="MEJ1249600.1"/>
    <property type="molecule type" value="Genomic_DNA"/>
</dbReference>
<accession>A0AAW9R2P4</accession>
<gene>
    <name evidence="2" type="ORF">WB794_07935</name>
</gene>
<sequence length="142" mass="14614">MRFLAACLLSAAAFLAHAGGYTAYGEAFADGAAVPVSEAIAAFDAHADKPALYSGRITEVCQSKGCWMVLEHEGQAARVMFGADAFFIPKDSTGSAIVHGTLARKALTAAQIAHMKADGNGGDVAAVEYRIIADGVRLAGNP</sequence>
<feature type="chain" id="PRO_5043880663" evidence="1">
    <location>
        <begin position="19"/>
        <end position="142"/>
    </location>
</feature>
<evidence type="ECO:0000313" key="2">
    <source>
        <dbReference type="EMBL" id="MEJ1249600.1"/>
    </source>
</evidence>
<dbReference type="RefSeq" id="WP_337335316.1">
    <property type="nucleotide sequence ID" value="NZ_JBBDHC010000009.1"/>
</dbReference>
<dbReference type="AlphaFoldDB" id="A0AAW9R2P4"/>
<keyword evidence="1" id="KW-0732">Signal</keyword>
<evidence type="ECO:0000313" key="3">
    <source>
        <dbReference type="Proteomes" id="UP001364472"/>
    </source>
</evidence>
<name>A0AAW9R2P4_9GAMM</name>
<dbReference type="Proteomes" id="UP001364472">
    <property type="component" value="Unassembled WGS sequence"/>
</dbReference>